<sequence>MPDNKRPEYFDVPFGIASAIMTTGLNTIATTESYYYGVSVKASAADCQVTVYDSAGATSGNLLDLVFVDTSIDGLGKRSDLRNPVKAKLGITVDVTEDGATGVVFYAPKG</sequence>
<reference evidence="1" key="1">
    <citation type="journal article" date="2015" name="Nature">
        <title>Complex archaea that bridge the gap between prokaryotes and eukaryotes.</title>
        <authorList>
            <person name="Spang A."/>
            <person name="Saw J.H."/>
            <person name="Jorgensen S.L."/>
            <person name="Zaremba-Niedzwiedzka K."/>
            <person name="Martijn J."/>
            <person name="Lind A.E."/>
            <person name="van Eijk R."/>
            <person name="Schleper C."/>
            <person name="Guy L."/>
            <person name="Ettema T.J."/>
        </authorList>
    </citation>
    <scope>NUCLEOTIDE SEQUENCE</scope>
</reference>
<comment type="caution">
    <text evidence="1">The sequence shown here is derived from an EMBL/GenBank/DDBJ whole genome shotgun (WGS) entry which is preliminary data.</text>
</comment>
<dbReference type="EMBL" id="LAZR01005967">
    <property type="protein sequence ID" value="KKM95747.1"/>
    <property type="molecule type" value="Genomic_DNA"/>
</dbReference>
<evidence type="ECO:0000313" key="1">
    <source>
        <dbReference type="EMBL" id="KKM95747.1"/>
    </source>
</evidence>
<proteinExistence type="predicted"/>
<accession>A0A0F9PRF3</accession>
<name>A0A0F9PRF3_9ZZZZ</name>
<organism evidence="1">
    <name type="scientific">marine sediment metagenome</name>
    <dbReference type="NCBI Taxonomy" id="412755"/>
    <lineage>
        <taxon>unclassified sequences</taxon>
        <taxon>metagenomes</taxon>
        <taxon>ecological metagenomes</taxon>
    </lineage>
</organism>
<gene>
    <name evidence="1" type="ORF">LCGC14_1185040</name>
</gene>
<protein>
    <submittedName>
        <fullName evidence="1">Uncharacterized protein</fullName>
    </submittedName>
</protein>
<dbReference type="AlphaFoldDB" id="A0A0F9PRF3"/>